<proteinExistence type="predicted"/>
<dbReference type="AlphaFoldDB" id="A0A2P2LAV8"/>
<dbReference type="EMBL" id="GGEC01034615">
    <property type="protein sequence ID" value="MBX15099.1"/>
    <property type="molecule type" value="Transcribed_RNA"/>
</dbReference>
<evidence type="ECO:0000313" key="1">
    <source>
        <dbReference type="EMBL" id="MBX15099.1"/>
    </source>
</evidence>
<protein>
    <submittedName>
        <fullName evidence="1">Uncharacterized protein</fullName>
    </submittedName>
</protein>
<organism evidence="1">
    <name type="scientific">Rhizophora mucronata</name>
    <name type="common">Asiatic mangrove</name>
    <dbReference type="NCBI Taxonomy" id="61149"/>
    <lineage>
        <taxon>Eukaryota</taxon>
        <taxon>Viridiplantae</taxon>
        <taxon>Streptophyta</taxon>
        <taxon>Embryophyta</taxon>
        <taxon>Tracheophyta</taxon>
        <taxon>Spermatophyta</taxon>
        <taxon>Magnoliopsida</taxon>
        <taxon>eudicotyledons</taxon>
        <taxon>Gunneridae</taxon>
        <taxon>Pentapetalae</taxon>
        <taxon>rosids</taxon>
        <taxon>fabids</taxon>
        <taxon>Malpighiales</taxon>
        <taxon>Rhizophoraceae</taxon>
        <taxon>Rhizophora</taxon>
    </lineage>
</organism>
<accession>A0A2P2LAV8</accession>
<sequence>MKALQKLVPNARKVRKIILRL</sequence>
<name>A0A2P2LAV8_RHIMU</name>
<reference evidence="1" key="1">
    <citation type="submission" date="2018-02" db="EMBL/GenBank/DDBJ databases">
        <title>Rhizophora mucronata_Transcriptome.</title>
        <authorList>
            <person name="Meera S.P."/>
            <person name="Sreeshan A."/>
            <person name="Augustine A."/>
        </authorList>
    </citation>
    <scope>NUCLEOTIDE SEQUENCE</scope>
    <source>
        <tissue evidence="1">Leaf</tissue>
    </source>
</reference>